<dbReference type="OrthoDB" id="9806954at2"/>
<keyword evidence="13" id="KW-1185">Reference proteome</keyword>
<protein>
    <recommendedName>
        <fullName evidence="3 9">DNA repair protein RecN</fullName>
    </recommendedName>
    <alternativeName>
        <fullName evidence="8 9">Recombination protein N</fullName>
    </alternativeName>
</protein>
<dbReference type="PANTHER" id="PTHR11059">
    <property type="entry name" value="DNA REPAIR PROTEIN RECN"/>
    <property type="match status" value="1"/>
</dbReference>
<dbReference type="Pfam" id="PF02463">
    <property type="entry name" value="SMC_N"/>
    <property type="match status" value="1"/>
</dbReference>
<evidence type="ECO:0000256" key="3">
    <source>
        <dbReference type="ARBA" id="ARBA00021315"/>
    </source>
</evidence>
<dbReference type="GO" id="GO:0006281">
    <property type="term" value="P:DNA repair"/>
    <property type="evidence" value="ECO:0007669"/>
    <property type="project" value="UniProtKB-KW"/>
</dbReference>
<dbReference type="CDD" id="cd03241">
    <property type="entry name" value="ABC_RecN"/>
    <property type="match status" value="1"/>
</dbReference>
<dbReference type="AlphaFoldDB" id="K6W7B7"/>
<evidence type="ECO:0000256" key="10">
    <source>
        <dbReference type="SAM" id="Coils"/>
    </source>
</evidence>
<dbReference type="GO" id="GO:0043590">
    <property type="term" value="C:bacterial nucleoid"/>
    <property type="evidence" value="ECO:0007669"/>
    <property type="project" value="TreeGrafter"/>
</dbReference>
<gene>
    <name evidence="12" type="primary">recN</name>
    <name evidence="12" type="ORF">AUCHE_05_06370</name>
</gene>
<dbReference type="PANTHER" id="PTHR11059:SF0">
    <property type="entry name" value="DNA REPAIR PROTEIN RECN"/>
    <property type="match status" value="1"/>
</dbReference>
<evidence type="ECO:0000256" key="2">
    <source>
        <dbReference type="ARBA" id="ARBA00009441"/>
    </source>
</evidence>
<proteinExistence type="inferred from homology"/>
<evidence type="ECO:0000256" key="8">
    <source>
        <dbReference type="ARBA" id="ARBA00033408"/>
    </source>
</evidence>
<dbReference type="GO" id="GO:0005524">
    <property type="term" value="F:ATP binding"/>
    <property type="evidence" value="ECO:0007669"/>
    <property type="project" value="UniProtKB-KW"/>
</dbReference>
<evidence type="ECO:0000256" key="1">
    <source>
        <dbReference type="ARBA" id="ARBA00003618"/>
    </source>
</evidence>
<dbReference type="STRING" id="100225.SAMN05421595_1560"/>
<evidence type="ECO:0000313" key="12">
    <source>
        <dbReference type="EMBL" id="GAB77722.1"/>
    </source>
</evidence>
<dbReference type="GO" id="GO:0006310">
    <property type="term" value="P:DNA recombination"/>
    <property type="evidence" value="ECO:0007669"/>
    <property type="project" value="InterPro"/>
</dbReference>
<keyword evidence="7 9" id="KW-0234">DNA repair</keyword>
<evidence type="ECO:0000256" key="9">
    <source>
        <dbReference type="PIRNR" id="PIRNR003128"/>
    </source>
</evidence>
<sequence length="583" mass="62214">MLRQMRIQGLGVIDDAVLDLSDGLNVLTGETGAGKTMVISGLGLLLGARGDTAMVRADERAAVIEGLLDVPDGHPARERALDAGADIEDDLIISRTVSAEGRSRAHVGGRQTPVSVLNDIGEMLVAVHGQSDQWRLRRPEEHRIVLDDYGAATIAPLAQSYTDAYSALASTQAEIRQVTESSRDRAVEIEVLRRGLAELEEIDPLPGEDEELRAEDQRLSHTDALRAAAGIAHDALTGNQEIPDDGGAAGLLATARTALSGQSDHDEQLADLERRAAELAYLTTDLGAELAAYLSDVDADPTRLAAVQERRAALARLTRSYGDDIDQVLEWGRRAAARLDELEGSHDRIEALRAQAAKEQQILSEAATALSRARQKVATSLGRAVTEELAHLAMGRAQVDVVVDQQEDSGHGLPLADGRRVRCHPHGIDLVEIRLAANPGAPPRTVAKAASGGELSRVMLALEVVTGAVSEDSSAPRPRTFVFDEVDAGVGGKAALDVGARLSRLARHAQVIVVTHLPQVAAFADAHLVIHKSSEGQITTSGISVLDEDGRLRELARMMAGAESEVAVQHARELREQATQRAR</sequence>
<dbReference type="GO" id="GO:0009432">
    <property type="term" value="P:SOS response"/>
    <property type="evidence" value="ECO:0007669"/>
    <property type="project" value="TreeGrafter"/>
</dbReference>
<dbReference type="RefSeq" id="WP_006502474.1">
    <property type="nucleotide sequence ID" value="NZ_BAGZ01000005.1"/>
</dbReference>
<evidence type="ECO:0000256" key="4">
    <source>
        <dbReference type="ARBA" id="ARBA00022741"/>
    </source>
</evidence>
<dbReference type="PIRSF" id="PIRSF003128">
    <property type="entry name" value="RecN"/>
    <property type="match status" value="1"/>
</dbReference>
<feature type="coiled-coil region" evidence="10">
    <location>
        <begin position="339"/>
        <end position="369"/>
    </location>
</feature>
<dbReference type="NCBIfam" id="TIGR00634">
    <property type="entry name" value="recN"/>
    <property type="match status" value="1"/>
</dbReference>
<accession>K6W7B7</accession>
<keyword evidence="5 9" id="KW-0227">DNA damage</keyword>
<dbReference type="InterPro" id="IPR027417">
    <property type="entry name" value="P-loop_NTPase"/>
</dbReference>
<keyword evidence="4" id="KW-0547">Nucleotide-binding</keyword>
<dbReference type="Proteomes" id="UP000008495">
    <property type="component" value="Unassembled WGS sequence"/>
</dbReference>
<dbReference type="eggNOG" id="COG0497">
    <property type="taxonomic scope" value="Bacteria"/>
</dbReference>
<evidence type="ECO:0000256" key="7">
    <source>
        <dbReference type="ARBA" id="ARBA00023204"/>
    </source>
</evidence>
<dbReference type="InterPro" id="IPR004604">
    <property type="entry name" value="DNA_recomb/repair_RecN"/>
</dbReference>
<evidence type="ECO:0000256" key="5">
    <source>
        <dbReference type="ARBA" id="ARBA00022763"/>
    </source>
</evidence>
<keyword evidence="6" id="KW-0067">ATP-binding</keyword>
<feature type="domain" description="RecF/RecN/SMC N-terminal" evidence="11">
    <location>
        <begin position="2"/>
        <end position="536"/>
    </location>
</feature>
<evidence type="ECO:0000259" key="11">
    <source>
        <dbReference type="Pfam" id="PF02463"/>
    </source>
</evidence>
<name>K6W7B7_9MICO</name>
<dbReference type="Gene3D" id="3.40.50.300">
    <property type="entry name" value="P-loop containing nucleotide triphosphate hydrolases"/>
    <property type="match status" value="2"/>
</dbReference>
<reference evidence="12 13" key="1">
    <citation type="submission" date="2012-08" db="EMBL/GenBank/DDBJ databases">
        <title>Whole genome shotgun sequence of Austwickia chelonae NBRC 105200.</title>
        <authorList>
            <person name="Yoshida I."/>
            <person name="Hosoyama A."/>
            <person name="Tsuchikane K."/>
            <person name="Katsumata H."/>
            <person name="Ando Y."/>
            <person name="Ohji S."/>
            <person name="Hamada M."/>
            <person name="Tamura T."/>
            <person name="Yamazoe A."/>
            <person name="Yamazaki S."/>
            <person name="Fujita N."/>
        </authorList>
    </citation>
    <scope>NUCLEOTIDE SEQUENCE [LARGE SCALE GENOMIC DNA]</scope>
    <source>
        <strain evidence="12 13">NBRC 105200</strain>
    </source>
</reference>
<keyword evidence="10" id="KW-0175">Coiled coil</keyword>
<evidence type="ECO:0000256" key="6">
    <source>
        <dbReference type="ARBA" id="ARBA00022840"/>
    </source>
</evidence>
<dbReference type="EMBL" id="BAGZ01000005">
    <property type="protein sequence ID" value="GAB77722.1"/>
    <property type="molecule type" value="Genomic_DNA"/>
</dbReference>
<dbReference type="InterPro" id="IPR003395">
    <property type="entry name" value="RecF/RecN/SMC_N"/>
</dbReference>
<dbReference type="SUPFAM" id="SSF52540">
    <property type="entry name" value="P-loop containing nucleoside triphosphate hydrolases"/>
    <property type="match status" value="2"/>
</dbReference>
<comment type="similarity">
    <text evidence="2 9">Belongs to the RecN family.</text>
</comment>
<comment type="function">
    <text evidence="1 9">May be involved in recombinational repair of damaged DNA.</text>
</comment>
<comment type="caution">
    <text evidence="12">The sequence shown here is derived from an EMBL/GenBank/DDBJ whole genome shotgun (WGS) entry which is preliminary data.</text>
</comment>
<evidence type="ECO:0000313" key="13">
    <source>
        <dbReference type="Proteomes" id="UP000008495"/>
    </source>
</evidence>
<organism evidence="12 13">
    <name type="scientific">Austwickia chelonae NBRC 105200</name>
    <dbReference type="NCBI Taxonomy" id="1184607"/>
    <lineage>
        <taxon>Bacteria</taxon>
        <taxon>Bacillati</taxon>
        <taxon>Actinomycetota</taxon>
        <taxon>Actinomycetes</taxon>
        <taxon>Micrococcales</taxon>
        <taxon>Dermatophilaceae</taxon>
        <taxon>Austwickia</taxon>
    </lineage>
</organism>